<dbReference type="PROSITE" id="PS51733">
    <property type="entry name" value="BPL_LPL_CATALYTIC"/>
    <property type="match status" value="1"/>
</dbReference>
<reference evidence="2" key="1">
    <citation type="submission" date="2021-04" db="EMBL/GenBank/DDBJ databases">
        <title>Taxonomic assessment of Weissella genus.</title>
        <authorList>
            <person name="Fanelli F."/>
            <person name="Chieffi D."/>
            <person name="Dell'Aquila A."/>
            <person name="Gyu-Sung C."/>
            <person name="Franz C.M.A.P."/>
            <person name="Fusco V."/>
        </authorList>
    </citation>
    <scope>NUCLEOTIDE SEQUENCE</scope>
    <source>
        <strain evidence="2">LMG 25373</strain>
    </source>
</reference>
<dbReference type="Gene3D" id="3.30.930.10">
    <property type="entry name" value="Bira Bifunctional Protein, Domain 2"/>
    <property type="match status" value="1"/>
</dbReference>
<evidence type="ECO:0000313" key="3">
    <source>
        <dbReference type="Proteomes" id="UP001057481"/>
    </source>
</evidence>
<proteinExistence type="predicted"/>
<dbReference type="Proteomes" id="UP001057481">
    <property type="component" value="Unassembled WGS sequence"/>
</dbReference>
<dbReference type="PANTHER" id="PTHR43679">
    <property type="entry name" value="OCTANOYLTRANSFERASE LIPM-RELATED"/>
    <property type="match status" value="1"/>
</dbReference>
<dbReference type="EMBL" id="JAGMVS010000073">
    <property type="protein sequence ID" value="MCM2437980.1"/>
    <property type="molecule type" value="Genomic_DNA"/>
</dbReference>
<dbReference type="InterPro" id="IPR004143">
    <property type="entry name" value="BPL_LPL_catalytic"/>
</dbReference>
<comment type="caution">
    <text evidence="2">The sequence shown here is derived from an EMBL/GenBank/DDBJ whole genome shotgun (WGS) entry which is preliminary data.</text>
</comment>
<accession>A0ABT0VN69</accession>
<feature type="domain" description="BPL/LPL catalytic" evidence="1">
    <location>
        <begin position="35"/>
        <end position="219"/>
    </location>
</feature>
<dbReference type="InterPro" id="IPR050664">
    <property type="entry name" value="Octanoyltrans_LipM/LipL"/>
</dbReference>
<dbReference type="InterPro" id="IPR045864">
    <property type="entry name" value="aa-tRNA-synth_II/BPL/LPL"/>
</dbReference>
<name>A0ABT0VN69_9LACO</name>
<evidence type="ECO:0000313" key="2">
    <source>
        <dbReference type="EMBL" id="MCM2437980.1"/>
    </source>
</evidence>
<dbReference type="PANTHER" id="PTHR43679:SF2">
    <property type="entry name" value="OCTANOYL-[GCVH]:PROTEIN N-OCTANOYLTRANSFERASE"/>
    <property type="match status" value="1"/>
</dbReference>
<organism evidence="2 3">
    <name type="scientific">Periweissella beninensis</name>
    <dbReference type="NCBI Taxonomy" id="504936"/>
    <lineage>
        <taxon>Bacteria</taxon>
        <taxon>Bacillati</taxon>
        <taxon>Bacillota</taxon>
        <taxon>Bacilli</taxon>
        <taxon>Lactobacillales</taxon>
        <taxon>Lactobacillaceae</taxon>
        <taxon>Periweissella</taxon>
    </lineage>
</organism>
<dbReference type="Pfam" id="PF21948">
    <property type="entry name" value="LplA-B_cat"/>
    <property type="match status" value="1"/>
</dbReference>
<dbReference type="RefSeq" id="WP_205143390.1">
    <property type="nucleotide sequence ID" value="NZ_JAFBDN010000005.1"/>
</dbReference>
<sequence>MDLPFTSLKLITNEFNTDSPLTSTAFNTALFDYTNATTGFLHLWITPPAIALGHRDKQLPFFNKATDFLLAHGYIPYVRSAGGLAVISDPNILNGALIFEQPLDSPLSIESTYQLAIKLLKETLSPLPLVVGEIKQSYCPGDFDVSINGLKIAGLAQYRHRNKVLVSFYLSVAGNQLERGQLVRQMYQIGTGKADIMPPYPNVDPACMTTLATLKPQIKVANIIKEFQSIWPNIPKSRLIVTDDINDQVFAIKTKLIARQPANLNILHTKGTFI</sequence>
<keyword evidence="3" id="KW-1185">Reference proteome</keyword>
<gene>
    <name evidence="2" type="ORF">KAK10_08675</name>
</gene>
<protein>
    <recommendedName>
        <fullName evidence="1">BPL/LPL catalytic domain-containing protein</fullName>
    </recommendedName>
</protein>
<evidence type="ECO:0000259" key="1">
    <source>
        <dbReference type="PROSITE" id="PS51733"/>
    </source>
</evidence>
<dbReference type="SUPFAM" id="SSF55681">
    <property type="entry name" value="Class II aaRS and biotin synthetases"/>
    <property type="match status" value="1"/>
</dbReference>